<dbReference type="GO" id="GO:0007169">
    <property type="term" value="P:cell surface receptor protein tyrosine kinase signaling pathway"/>
    <property type="evidence" value="ECO:0007669"/>
    <property type="project" value="InterPro"/>
</dbReference>
<dbReference type="PANTHER" id="PTHR24416:SF527">
    <property type="entry name" value="PROTO-ONCOGENE TYROSINE-PROTEIN KINASE ROS"/>
    <property type="match status" value="1"/>
</dbReference>
<dbReference type="GO" id="GO:0032006">
    <property type="term" value="P:regulation of TOR signaling"/>
    <property type="evidence" value="ECO:0007669"/>
    <property type="project" value="TreeGrafter"/>
</dbReference>
<dbReference type="PROSITE" id="PS00239">
    <property type="entry name" value="RECEPTOR_TYR_KIN_II"/>
    <property type="match status" value="1"/>
</dbReference>
<comment type="catalytic activity">
    <reaction evidence="8">
        <text>L-tyrosyl-[protein] + ATP = O-phospho-L-tyrosyl-[protein] + ADP + H(+)</text>
        <dbReference type="Rhea" id="RHEA:10596"/>
        <dbReference type="Rhea" id="RHEA-COMP:10136"/>
        <dbReference type="Rhea" id="RHEA-COMP:20101"/>
        <dbReference type="ChEBI" id="CHEBI:15378"/>
        <dbReference type="ChEBI" id="CHEBI:30616"/>
        <dbReference type="ChEBI" id="CHEBI:46858"/>
        <dbReference type="ChEBI" id="CHEBI:61978"/>
        <dbReference type="ChEBI" id="CHEBI:456216"/>
        <dbReference type="EC" id="2.7.10.1"/>
    </reaction>
</comment>
<keyword evidence="4" id="KW-0547">Nucleotide-binding</keyword>
<evidence type="ECO:0000313" key="11">
    <source>
        <dbReference type="EMBL" id="PIK47988.1"/>
    </source>
</evidence>
<dbReference type="PROSITE" id="PS50011">
    <property type="entry name" value="PROTEIN_KINASE_DOM"/>
    <property type="match status" value="1"/>
</dbReference>
<keyword evidence="2" id="KW-0597">Phosphoprotein</keyword>
<evidence type="ECO:0000256" key="2">
    <source>
        <dbReference type="ARBA" id="ARBA00022553"/>
    </source>
</evidence>
<name>A0A2G8KJ26_STIJA</name>
<reference evidence="11 12" key="1">
    <citation type="journal article" date="2017" name="PLoS Biol.">
        <title>The sea cucumber genome provides insights into morphological evolution and visceral regeneration.</title>
        <authorList>
            <person name="Zhang X."/>
            <person name="Sun L."/>
            <person name="Yuan J."/>
            <person name="Sun Y."/>
            <person name="Gao Y."/>
            <person name="Zhang L."/>
            <person name="Li S."/>
            <person name="Dai H."/>
            <person name="Hamel J.F."/>
            <person name="Liu C."/>
            <person name="Yu Y."/>
            <person name="Liu S."/>
            <person name="Lin W."/>
            <person name="Guo K."/>
            <person name="Jin S."/>
            <person name="Xu P."/>
            <person name="Storey K.B."/>
            <person name="Huan P."/>
            <person name="Zhang T."/>
            <person name="Zhou Y."/>
            <person name="Zhang J."/>
            <person name="Lin C."/>
            <person name="Li X."/>
            <person name="Xing L."/>
            <person name="Huo D."/>
            <person name="Sun M."/>
            <person name="Wang L."/>
            <person name="Mercier A."/>
            <person name="Li F."/>
            <person name="Yang H."/>
            <person name="Xiang J."/>
        </authorList>
    </citation>
    <scope>NUCLEOTIDE SEQUENCE [LARGE SCALE GENOMIC DNA]</scope>
    <source>
        <strain evidence="11">Shaxun</strain>
        <tissue evidence="11">Muscle</tissue>
    </source>
</reference>
<dbReference type="GO" id="GO:0004714">
    <property type="term" value="F:transmembrane receptor protein tyrosine kinase activity"/>
    <property type="evidence" value="ECO:0007669"/>
    <property type="project" value="UniProtKB-EC"/>
</dbReference>
<sequence length="544" mass="61174">MERKKKETNRGRGETLKKGSTDEEKEDFLKEAILMSNFHHANIISLLGVCLDNDPQYLILELMEGGDLLTYLRAARSTQETNPNLSEADLVDIVTDVARGCKYLEEMHLYTGKIMMISTVVSDVARGCKYLEEMHFVHRDLAARNCLVSCKGYEDAKCRIVKIGDFGLARDIYKSDYYRKEGEGLLPVRWMAPEALIDGLFTNSSDIWAFGVLVWEVFTFGQQPYPARTNIEVLKFVTEGGRLDRPQDCVDDMYALMMKCWEKSAKVRPSFLIILDRCENFRRKSYGPGYDNDAFLDEKINYSKVNQSLNTDDYLEPMDKNDVKLKQKPPSLVVDDNGNAKVPASGEKKRDGSFRRLLPGGGDGGPKSPQPRLEAAAEQRSWNQNKAAIDERYLAMPVGRSVSSVQTGTKPEVKPTVNVARERASISRPDLHQGYRNRDPRREGPLLVPRRPTQTLECPIDPPPSHLHRRGVARSRILGPLPSHLSVSLTVHLTGGHPVRKLPPLGLHLELTLALSRTGSHRQVADNLILSDSSQKMGIVTNFK</sequence>
<evidence type="ECO:0000313" key="12">
    <source>
        <dbReference type="Proteomes" id="UP000230750"/>
    </source>
</evidence>
<dbReference type="InterPro" id="IPR008266">
    <property type="entry name" value="Tyr_kinase_AS"/>
</dbReference>
<dbReference type="SMART" id="SM00219">
    <property type="entry name" value="TyrKc"/>
    <property type="match status" value="1"/>
</dbReference>
<dbReference type="InterPro" id="IPR011009">
    <property type="entry name" value="Kinase-like_dom_sf"/>
</dbReference>
<dbReference type="GO" id="GO:0043235">
    <property type="term" value="C:receptor complex"/>
    <property type="evidence" value="ECO:0007669"/>
    <property type="project" value="TreeGrafter"/>
</dbReference>
<keyword evidence="7" id="KW-0829">Tyrosine-protein kinase</keyword>
<evidence type="ECO:0000256" key="1">
    <source>
        <dbReference type="ARBA" id="ARBA00011902"/>
    </source>
</evidence>
<dbReference type="FunFam" id="1.10.510.10:FF:000341">
    <property type="entry name" value="Tyrosine-protein kinase receptor"/>
    <property type="match status" value="1"/>
</dbReference>
<dbReference type="InterPro" id="IPR000719">
    <property type="entry name" value="Prot_kinase_dom"/>
</dbReference>
<dbReference type="AlphaFoldDB" id="A0A2G8KJ26"/>
<keyword evidence="3" id="KW-0808">Transferase</keyword>
<keyword evidence="6" id="KW-0067">ATP-binding</keyword>
<keyword evidence="12" id="KW-1185">Reference proteome</keyword>
<evidence type="ECO:0000256" key="6">
    <source>
        <dbReference type="ARBA" id="ARBA00022840"/>
    </source>
</evidence>
<dbReference type="GO" id="GO:0005524">
    <property type="term" value="F:ATP binding"/>
    <property type="evidence" value="ECO:0007669"/>
    <property type="project" value="UniProtKB-KW"/>
</dbReference>
<protein>
    <recommendedName>
        <fullName evidence="1">receptor protein-tyrosine kinase</fullName>
        <ecNumber evidence="1">2.7.10.1</ecNumber>
    </recommendedName>
</protein>
<gene>
    <name evidence="11" type="ORF">BSL78_15136</name>
</gene>
<evidence type="ECO:0000256" key="7">
    <source>
        <dbReference type="ARBA" id="ARBA00023137"/>
    </source>
</evidence>
<dbReference type="InterPro" id="IPR002011">
    <property type="entry name" value="Tyr_kinase_rcpt_2_CS"/>
</dbReference>
<dbReference type="EC" id="2.7.10.1" evidence="1"/>
<organism evidence="11 12">
    <name type="scientific">Stichopus japonicus</name>
    <name type="common">Sea cucumber</name>
    <dbReference type="NCBI Taxonomy" id="307972"/>
    <lineage>
        <taxon>Eukaryota</taxon>
        <taxon>Metazoa</taxon>
        <taxon>Echinodermata</taxon>
        <taxon>Eleutherozoa</taxon>
        <taxon>Echinozoa</taxon>
        <taxon>Holothuroidea</taxon>
        <taxon>Aspidochirotacea</taxon>
        <taxon>Aspidochirotida</taxon>
        <taxon>Stichopodidae</taxon>
        <taxon>Apostichopus</taxon>
    </lineage>
</organism>
<evidence type="ECO:0000256" key="8">
    <source>
        <dbReference type="ARBA" id="ARBA00051243"/>
    </source>
</evidence>
<keyword evidence="5 11" id="KW-0418">Kinase</keyword>
<dbReference type="OrthoDB" id="546826at2759"/>
<feature type="region of interest" description="Disordered" evidence="9">
    <location>
        <begin position="1"/>
        <end position="23"/>
    </location>
</feature>
<dbReference type="InterPro" id="IPR050122">
    <property type="entry name" value="RTK"/>
</dbReference>
<evidence type="ECO:0000259" key="10">
    <source>
        <dbReference type="PROSITE" id="PS50011"/>
    </source>
</evidence>
<dbReference type="STRING" id="307972.A0A2G8KJ26"/>
<dbReference type="Gene3D" id="1.10.510.10">
    <property type="entry name" value="Transferase(Phosphotransferase) domain 1"/>
    <property type="match status" value="2"/>
</dbReference>
<dbReference type="PROSITE" id="PS00109">
    <property type="entry name" value="PROTEIN_KINASE_TYR"/>
    <property type="match status" value="1"/>
</dbReference>
<dbReference type="EMBL" id="MRZV01000546">
    <property type="protein sequence ID" value="PIK47988.1"/>
    <property type="molecule type" value="Genomic_DNA"/>
</dbReference>
<evidence type="ECO:0000256" key="3">
    <source>
        <dbReference type="ARBA" id="ARBA00022679"/>
    </source>
</evidence>
<evidence type="ECO:0000256" key="5">
    <source>
        <dbReference type="ARBA" id="ARBA00022777"/>
    </source>
</evidence>
<evidence type="ECO:0000256" key="4">
    <source>
        <dbReference type="ARBA" id="ARBA00022741"/>
    </source>
</evidence>
<dbReference type="SUPFAM" id="SSF56112">
    <property type="entry name" value="Protein kinase-like (PK-like)"/>
    <property type="match status" value="1"/>
</dbReference>
<dbReference type="InterPro" id="IPR001245">
    <property type="entry name" value="Ser-Thr/Tyr_kinase_cat_dom"/>
</dbReference>
<accession>A0A2G8KJ26</accession>
<dbReference type="InterPro" id="IPR020635">
    <property type="entry name" value="Tyr_kinase_cat_dom"/>
</dbReference>
<feature type="region of interest" description="Disordered" evidence="9">
    <location>
        <begin position="326"/>
        <end position="381"/>
    </location>
</feature>
<dbReference type="GO" id="GO:0005886">
    <property type="term" value="C:plasma membrane"/>
    <property type="evidence" value="ECO:0007669"/>
    <property type="project" value="TreeGrafter"/>
</dbReference>
<dbReference type="Pfam" id="PF07714">
    <property type="entry name" value="PK_Tyr_Ser-Thr"/>
    <property type="match status" value="2"/>
</dbReference>
<dbReference type="PANTHER" id="PTHR24416">
    <property type="entry name" value="TYROSINE-PROTEIN KINASE RECEPTOR"/>
    <property type="match status" value="1"/>
</dbReference>
<comment type="caution">
    <text evidence="11">The sequence shown here is derived from an EMBL/GenBank/DDBJ whole genome shotgun (WGS) entry which is preliminary data.</text>
</comment>
<feature type="domain" description="Protein kinase" evidence="10">
    <location>
        <begin position="1"/>
        <end position="282"/>
    </location>
</feature>
<proteinExistence type="predicted"/>
<dbReference type="Proteomes" id="UP000230750">
    <property type="component" value="Unassembled WGS sequence"/>
</dbReference>
<dbReference type="PRINTS" id="PR00109">
    <property type="entry name" value="TYRKINASE"/>
</dbReference>
<evidence type="ECO:0000256" key="9">
    <source>
        <dbReference type="SAM" id="MobiDB-lite"/>
    </source>
</evidence>